<dbReference type="VEuPathDB" id="VectorBase:GPAI010523"/>
<reference evidence="2" key="1">
    <citation type="submission" date="2014-03" db="EMBL/GenBank/DDBJ databases">
        <authorList>
            <person name="Aksoy S."/>
            <person name="Warren W."/>
            <person name="Wilson R.K."/>
        </authorList>
    </citation>
    <scope>NUCLEOTIDE SEQUENCE [LARGE SCALE GENOMIC DNA]</scope>
    <source>
        <strain evidence="2">IAEA</strain>
    </source>
</reference>
<reference evidence="1" key="2">
    <citation type="submission" date="2020-05" db="UniProtKB">
        <authorList>
            <consortium name="EnsemblMetazoa"/>
        </authorList>
    </citation>
    <scope>IDENTIFICATION</scope>
    <source>
        <strain evidence="1">IAEA</strain>
    </source>
</reference>
<organism evidence="1 2">
    <name type="scientific">Glossina pallidipes</name>
    <name type="common">Tsetse fly</name>
    <dbReference type="NCBI Taxonomy" id="7398"/>
    <lineage>
        <taxon>Eukaryota</taxon>
        <taxon>Metazoa</taxon>
        <taxon>Ecdysozoa</taxon>
        <taxon>Arthropoda</taxon>
        <taxon>Hexapoda</taxon>
        <taxon>Insecta</taxon>
        <taxon>Pterygota</taxon>
        <taxon>Neoptera</taxon>
        <taxon>Endopterygota</taxon>
        <taxon>Diptera</taxon>
        <taxon>Brachycera</taxon>
        <taxon>Muscomorpha</taxon>
        <taxon>Hippoboscoidea</taxon>
        <taxon>Glossinidae</taxon>
        <taxon>Glossina</taxon>
    </lineage>
</organism>
<dbReference type="Proteomes" id="UP000092445">
    <property type="component" value="Unassembled WGS sequence"/>
</dbReference>
<dbReference type="EnsemblMetazoa" id="GPAI010523-RA">
    <property type="protein sequence ID" value="GPAI010523-PA"/>
    <property type="gene ID" value="GPAI010523"/>
</dbReference>
<sequence length="175" mass="19598">MTLFLHSPPKDAGMFASSNCLQYLQRPSEESKSSHVLTSHVLLFGRKSVRFTLVSRFNFYVKRLDKRRVWGNPMTKQMCADWDTVKLSKQKLEGNPNQVTSIVIRVEGPTISILKSSSRGASQTATHVCAKHKANVFYFIYPPEIASNGDDVSGGNSDDVMPFSYCALPQLFISM</sequence>
<evidence type="ECO:0000313" key="1">
    <source>
        <dbReference type="EnsemblMetazoa" id="GPAI010523-PA"/>
    </source>
</evidence>
<proteinExistence type="predicted"/>
<evidence type="ECO:0000313" key="2">
    <source>
        <dbReference type="Proteomes" id="UP000092445"/>
    </source>
</evidence>
<name>A0A1A9ZCH6_GLOPL</name>
<dbReference type="AlphaFoldDB" id="A0A1A9ZCH6"/>
<accession>A0A1A9ZCH6</accession>
<protein>
    <submittedName>
        <fullName evidence="1">Uncharacterized protein</fullName>
    </submittedName>
</protein>
<keyword evidence="2" id="KW-1185">Reference proteome</keyword>